<sequence>MPNGAPWWSTPWIAPGWRGSTLATRRRSPADSARASACCGRYWPGRWRCCWMSRLTASMPELRADFRRWVFDELARLAIPAVLVTHDGHDIPAAGRCCR</sequence>
<dbReference type="Proteomes" id="UP000339249">
    <property type="component" value="Unassembled WGS sequence"/>
</dbReference>
<dbReference type="AlphaFoldDB" id="A0A4U9CUN6"/>
<accession>A0A4U9CUN6</accession>
<organism evidence="1 2">
    <name type="scientific">Raoultella terrigena</name>
    <name type="common">Klebsiella terrigena</name>
    <dbReference type="NCBI Taxonomy" id="577"/>
    <lineage>
        <taxon>Bacteria</taxon>
        <taxon>Pseudomonadati</taxon>
        <taxon>Pseudomonadota</taxon>
        <taxon>Gammaproteobacteria</taxon>
        <taxon>Enterobacterales</taxon>
        <taxon>Enterobacteriaceae</taxon>
        <taxon>Klebsiella/Raoultella group</taxon>
        <taxon>Raoultella</taxon>
    </lineage>
</organism>
<gene>
    <name evidence="1" type="ORF">NCTC9185_00126</name>
</gene>
<proteinExistence type="predicted"/>
<name>A0A4U9CUN6_RAOTE</name>
<evidence type="ECO:0000313" key="1">
    <source>
        <dbReference type="EMBL" id="VTN08252.1"/>
    </source>
</evidence>
<protein>
    <submittedName>
        <fullName evidence="1">Uncharacterized protein</fullName>
    </submittedName>
</protein>
<dbReference type="EMBL" id="CABDVU010000001">
    <property type="protein sequence ID" value="VTN08252.1"/>
    <property type="molecule type" value="Genomic_DNA"/>
</dbReference>
<evidence type="ECO:0000313" key="2">
    <source>
        <dbReference type="Proteomes" id="UP000339249"/>
    </source>
</evidence>
<reference evidence="1 2" key="1">
    <citation type="submission" date="2019-04" db="EMBL/GenBank/DDBJ databases">
        <authorList>
            <consortium name="Pathogen Informatics"/>
        </authorList>
    </citation>
    <scope>NUCLEOTIDE SEQUENCE [LARGE SCALE GENOMIC DNA]</scope>
    <source>
        <strain evidence="1 2">NCTC9185</strain>
    </source>
</reference>